<dbReference type="GeneID" id="23463021"/>
<name>A0A0B5J3D3_9VIRU</name>
<feature type="transmembrane region" description="Helical" evidence="1">
    <location>
        <begin position="44"/>
        <end position="62"/>
    </location>
</feature>
<keyword evidence="1" id="KW-0472">Membrane</keyword>
<evidence type="ECO:0000256" key="1">
    <source>
        <dbReference type="SAM" id="Phobius"/>
    </source>
</evidence>
<evidence type="ECO:0000313" key="2">
    <source>
        <dbReference type="EMBL" id="AJF98104.1"/>
    </source>
</evidence>
<sequence>MAAAPGPPSSTDPLRAPASFFPFFSSFTFFTVAFFLFPMTQGKAGCALFCSFFFFCWTRGVSSLEASDVGLSLSRRPTDRAPPAERVATPFLPPKSYGRVHGSRSWRVSALAISSRCTRLPTTTLAGAVAGAWSFFF</sequence>
<organism evidence="2 3">
    <name type="scientific">Pandoravirus inopinatum</name>
    <dbReference type="NCBI Taxonomy" id="1605721"/>
    <lineage>
        <taxon>Viruses</taxon>
        <taxon>Pandoravirus</taxon>
    </lineage>
</organism>
<protein>
    <recommendedName>
        <fullName evidence="4">Transmembrane protein</fullName>
    </recommendedName>
</protein>
<keyword evidence="1" id="KW-1133">Transmembrane helix</keyword>
<dbReference type="RefSeq" id="YP_009120339.1">
    <property type="nucleotide sequence ID" value="NC_026440.1"/>
</dbReference>
<keyword evidence="1" id="KW-0812">Transmembrane</keyword>
<dbReference type="Proteomes" id="UP000202511">
    <property type="component" value="Segment"/>
</dbReference>
<evidence type="ECO:0008006" key="4">
    <source>
        <dbReference type="Google" id="ProtNLM"/>
    </source>
</evidence>
<feature type="transmembrane region" description="Helical" evidence="1">
    <location>
        <begin position="20"/>
        <end position="37"/>
    </location>
</feature>
<dbReference type="KEGG" id="vg:23463021"/>
<reference evidence="2 3" key="1">
    <citation type="journal article" date="2015" name="Parasitol. Res.">
        <title>Viruses in close associations with free-living amoebae.</title>
        <authorList>
            <person name="Scheid P."/>
        </authorList>
    </citation>
    <scope>NUCLEOTIDE SEQUENCE [LARGE SCALE GENOMIC DNA]</scope>
    <source>
        <strain evidence="2">KlaHel</strain>
    </source>
</reference>
<accession>A0A0B5J3D3</accession>
<dbReference type="EMBL" id="KP136319">
    <property type="protein sequence ID" value="AJF98104.1"/>
    <property type="molecule type" value="Genomic_DNA"/>
</dbReference>
<proteinExistence type="predicted"/>
<evidence type="ECO:0000313" key="3">
    <source>
        <dbReference type="Proteomes" id="UP000202511"/>
    </source>
</evidence>